<reference evidence="2" key="2">
    <citation type="submission" date="2020-09" db="EMBL/GenBank/DDBJ databases">
        <authorList>
            <person name="Sun Q."/>
            <person name="Ohkuma M."/>
        </authorList>
    </citation>
    <scope>NUCLEOTIDE SEQUENCE</scope>
    <source>
        <strain evidence="2">JCM 4059</strain>
    </source>
</reference>
<gene>
    <name evidence="2" type="ORF">GCM10010218_46890</name>
</gene>
<keyword evidence="3" id="KW-1185">Reference proteome</keyword>
<comment type="caution">
    <text evidence="2">The sequence shown here is derived from an EMBL/GenBank/DDBJ whole genome shotgun (WGS) entry which is preliminary data.</text>
</comment>
<evidence type="ECO:0000256" key="1">
    <source>
        <dbReference type="SAM" id="MobiDB-lite"/>
    </source>
</evidence>
<accession>A0A919B6M6</accession>
<name>A0A919B6M6_9ACTN</name>
<dbReference type="EMBL" id="BNBD01000010">
    <property type="protein sequence ID" value="GHF59950.1"/>
    <property type="molecule type" value="Genomic_DNA"/>
</dbReference>
<proteinExistence type="predicted"/>
<organism evidence="2 3">
    <name type="scientific">Streptomyces mashuensis</name>
    <dbReference type="NCBI Taxonomy" id="33904"/>
    <lineage>
        <taxon>Bacteria</taxon>
        <taxon>Bacillati</taxon>
        <taxon>Actinomycetota</taxon>
        <taxon>Actinomycetes</taxon>
        <taxon>Kitasatosporales</taxon>
        <taxon>Streptomycetaceae</taxon>
        <taxon>Streptomyces</taxon>
    </lineage>
</organism>
<evidence type="ECO:0000313" key="3">
    <source>
        <dbReference type="Proteomes" id="UP000638313"/>
    </source>
</evidence>
<feature type="region of interest" description="Disordered" evidence="1">
    <location>
        <begin position="52"/>
        <end position="71"/>
    </location>
</feature>
<dbReference type="Proteomes" id="UP000638313">
    <property type="component" value="Unassembled WGS sequence"/>
</dbReference>
<sequence>MIHIRPRFPVNAMFARVGAAVAGAPAGVKATLGDVWRDLSVSVCEKSGGGHYDAHHPTSHVHAPCPHERAW</sequence>
<protein>
    <submittedName>
        <fullName evidence="2">Uncharacterized protein</fullName>
    </submittedName>
</protein>
<reference evidence="2" key="1">
    <citation type="journal article" date="2014" name="Int. J. Syst. Evol. Microbiol.">
        <title>Complete genome sequence of Corynebacterium casei LMG S-19264T (=DSM 44701T), isolated from a smear-ripened cheese.</title>
        <authorList>
            <consortium name="US DOE Joint Genome Institute (JGI-PGF)"/>
            <person name="Walter F."/>
            <person name="Albersmeier A."/>
            <person name="Kalinowski J."/>
            <person name="Ruckert C."/>
        </authorList>
    </citation>
    <scope>NUCLEOTIDE SEQUENCE</scope>
    <source>
        <strain evidence="2">JCM 4059</strain>
    </source>
</reference>
<dbReference type="AlphaFoldDB" id="A0A919B6M6"/>
<evidence type="ECO:0000313" key="2">
    <source>
        <dbReference type="EMBL" id="GHF59950.1"/>
    </source>
</evidence>